<dbReference type="PROSITE" id="PS50042">
    <property type="entry name" value="CNMP_BINDING_3"/>
    <property type="match status" value="1"/>
</dbReference>
<dbReference type="SMART" id="SM00100">
    <property type="entry name" value="cNMP"/>
    <property type="match status" value="1"/>
</dbReference>
<gene>
    <name evidence="9" type="ORF">scyTo_0018979</name>
</gene>
<evidence type="ECO:0000256" key="5">
    <source>
        <dbReference type="ARBA" id="ARBA00023149"/>
    </source>
</evidence>
<keyword evidence="5" id="KW-0114">cAMP</keyword>
<dbReference type="AlphaFoldDB" id="A0A401PQ33"/>
<dbReference type="GO" id="GO:0007283">
    <property type="term" value="P:spermatogenesis"/>
    <property type="evidence" value="ECO:0007669"/>
    <property type="project" value="TreeGrafter"/>
</dbReference>
<name>A0A401PQ33_SCYTO</name>
<dbReference type="Proteomes" id="UP000288216">
    <property type="component" value="Unassembled WGS sequence"/>
</dbReference>
<evidence type="ECO:0000256" key="7">
    <source>
        <dbReference type="ARBA" id="ARBA00072573"/>
    </source>
</evidence>
<comment type="caution">
    <text evidence="9">The sequence shown here is derived from an EMBL/GenBank/DDBJ whole genome shotgun (WGS) entry which is preliminary data.</text>
</comment>
<evidence type="ECO:0000256" key="6">
    <source>
        <dbReference type="ARBA" id="ARBA00059651"/>
    </source>
</evidence>
<keyword evidence="10" id="KW-1185">Reference proteome</keyword>
<evidence type="ECO:0000256" key="2">
    <source>
        <dbReference type="ARBA" id="ARBA00022490"/>
    </source>
</evidence>
<dbReference type="OrthoDB" id="166212at2759"/>
<evidence type="ECO:0000313" key="9">
    <source>
        <dbReference type="EMBL" id="GCB75223.1"/>
    </source>
</evidence>
<dbReference type="OMA" id="WIWHLEL"/>
<dbReference type="InterPro" id="IPR018490">
    <property type="entry name" value="cNMP-bd_dom_sf"/>
</dbReference>
<dbReference type="PANTHER" id="PTHR23011:SF43">
    <property type="entry name" value="CYCLIC NUCLEOTIDE-BINDING DOMAIN-CONTAINING PROTEIN 2"/>
    <property type="match status" value="1"/>
</dbReference>
<dbReference type="Pfam" id="PF00027">
    <property type="entry name" value="cNMP_binding"/>
    <property type="match status" value="1"/>
</dbReference>
<keyword evidence="2" id="KW-0963">Cytoplasm</keyword>
<dbReference type="FunFam" id="2.60.120.10:FF:000083">
    <property type="entry name" value="Cyclic nucleotide binding domain containing 2"/>
    <property type="match status" value="1"/>
</dbReference>
<evidence type="ECO:0000256" key="4">
    <source>
        <dbReference type="ARBA" id="ARBA00022741"/>
    </source>
</evidence>
<evidence type="ECO:0000256" key="1">
    <source>
        <dbReference type="ARBA" id="ARBA00004514"/>
    </source>
</evidence>
<feature type="domain" description="Cyclic nucleotide-binding" evidence="8">
    <location>
        <begin position="101"/>
        <end position="203"/>
    </location>
</feature>
<comment type="function">
    <text evidence="6">Essential for male fertility. Plays an important role in spermatogenesis and regulates sperm motility by controlling the development of the flagellar bending of sperm.</text>
</comment>
<comment type="subcellular location">
    <subcellularLocation>
        <location evidence="1">Cytoplasm</location>
        <location evidence="1">Cytosol</location>
    </subcellularLocation>
</comment>
<keyword evidence="3" id="KW-0116">cAMP-binding</keyword>
<dbReference type="InterPro" id="IPR018488">
    <property type="entry name" value="cNMP-bd_CS"/>
</dbReference>
<evidence type="ECO:0000259" key="8">
    <source>
        <dbReference type="PROSITE" id="PS50042"/>
    </source>
</evidence>
<reference evidence="9 10" key="1">
    <citation type="journal article" date="2018" name="Nat. Ecol. Evol.">
        <title>Shark genomes provide insights into elasmobranch evolution and the origin of vertebrates.</title>
        <authorList>
            <person name="Hara Y"/>
            <person name="Yamaguchi K"/>
            <person name="Onimaru K"/>
            <person name="Kadota M"/>
            <person name="Koyanagi M"/>
            <person name="Keeley SD"/>
            <person name="Tatsumi K"/>
            <person name="Tanaka K"/>
            <person name="Motone F"/>
            <person name="Kageyama Y"/>
            <person name="Nozu R"/>
            <person name="Adachi N"/>
            <person name="Nishimura O"/>
            <person name="Nakagawa R"/>
            <person name="Tanegashima C"/>
            <person name="Kiyatake I"/>
            <person name="Matsumoto R"/>
            <person name="Murakumo K"/>
            <person name="Nishida K"/>
            <person name="Terakita A"/>
            <person name="Kuratani S"/>
            <person name="Sato K"/>
            <person name="Hyodo S Kuraku.S."/>
        </authorList>
    </citation>
    <scope>NUCLEOTIDE SEQUENCE [LARGE SCALE GENOMIC DNA]</scope>
</reference>
<dbReference type="InterPro" id="IPR000595">
    <property type="entry name" value="cNMP-bd_dom"/>
</dbReference>
<keyword evidence="4" id="KW-0547">Nucleotide-binding</keyword>
<feature type="non-terminal residue" evidence="9">
    <location>
        <position position="1"/>
    </location>
</feature>
<dbReference type="GO" id="GO:0005829">
    <property type="term" value="C:cytosol"/>
    <property type="evidence" value="ECO:0007669"/>
    <property type="project" value="UniProtKB-SubCell"/>
</dbReference>
<sequence>KHPSFWRLTKKVVLMCRVCIRFREGSKTFMQVWATLTKYAIKQQTDEEQRESSKAAFDAQYFKTKHNRFSNQAIQITMKSPENRSMEELELLLFSLRSLLSFRHYNKSYQLMLAKVMRYEWFRRRRVIIKKGQTAHSFYFIYSGGVSFTTDEDGSSAFQEGHQTDMRKGARFGAIPVLKGLRRNFTAVCTDDTELLVVDKEEFFENRLDQVLVEESHQRFIFFRSLKLLESLPDSSIEILSDFSTTEEFLYGQVIPNNLENLIFVIKVNL</sequence>
<organism evidence="9 10">
    <name type="scientific">Scyliorhinus torazame</name>
    <name type="common">Cloudy catshark</name>
    <name type="synonym">Catulus torazame</name>
    <dbReference type="NCBI Taxonomy" id="75743"/>
    <lineage>
        <taxon>Eukaryota</taxon>
        <taxon>Metazoa</taxon>
        <taxon>Chordata</taxon>
        <taxon>Craniata</taxon>
        <taxon>Vertebrata</taxon>
        <taxon>Chondrichthyes</taxon>
        <taxon>Elasmobranchii</taxon>
        <taxon>Galeomorphii</taxon>
        <taxon>Galeoidea</taxon>
        <taxon>Carcharhiniformes</taxon>
        <taxon>Scyliorhinidae</taxon>
        <taxon>Scyliorhinus</taxon>
    </lineage>
</organism>
<dbReference type="EMBL" id="BFAA01013709">
    <property type="protein sequence ID" value="GCB75223.1"/>
    <property type="molecule type" value="Genomic_DNA"/>
</dbReference>
<accession>A0A401PQ33</accession>
<dbReference type="GO" id="GO:0030552">
    <property type="term" value="F:cAMP binding"/>
    <property type="evidence" value="ECO:0007669"/>
    <property type="project" value="UniProtKB-KW"/>
</dbReference>
<evidence type="ECO:0000256" key="3">
    <source>
        <dbReference type="ARBA" id="ARBA00022566"/>
    </source>
</evidence>
<dbReference type="PANTHER" id="PTHR23011">
    <property type="entry name" value="CYCLIC NUCLEOTIDE-BINDING DOMAIN CONTAINING PROTEIN"/>
    <property type="match status" value="1"/>
</dbReference>
<dbReference type="CDD" id="cd00038">
    <property type="entry name" value="CAP_ED"/>
    <property type="match status" value="1"/>
</dbReference>
<dbReference type="InterPro" id="IPR014710">
    <property type="entry name" value="RmlC-like_jellyroll"/>
</dbReference>
<evidence type="ECO:0000313" key="10">
    <source>
        <dbReference type="Proteomes" id="UP000288216"/>
    </source>
</evidence>
<dbReference type="PROSITE" id="PS00888">
    <property type="entry name" value="CNMP_BINDING_1"/>
    <property type="match status" value="1"/>
</dbReference>
<proteinExistence type="predicted"/>
<dbReference type="SUPFAM" id="SSF51206">
    <property type="entry name" value="cAMP-binding domain-like"/>
    <property type="match status" value="1"/>
</dbReference>
<dbReference type="Gene3D" id="2.60.120.10">
    <property type="entry name" value="Jelly Rolls"/>
    <property type="match status" value="1"/>
</dbReference>
<protein>
    <recommendedName>
        <fullName evidence="7">Cyclic nucleotide-binding domain-containing protein 2</fullName>
    </recommendedName>
</protein>
<dbReference type="STRING" id="75743.A0A401PQ33"/>